<dbReference type="PANTHER" id="PTHR11649:SF13">
    <property type="entry name" value="ENGB-TYPE G DOMAIN-CONTAINING PROTEIN"/>
    <property type="match status" value="1"/>
</dbReference>
<protein>
    <recommendedName>
        <fullName evidence="5">EngB-type G domain-containing protein</fullName>
    </recommendedName>
</protein>
<dbReference type="InterPro" id="IPR027417">
    <property type="entry name" value="P-loop_NTPase"/>
</dbReference>
<dbReference type="GO" id="GO:0005525">
    <property type="term" value="F:GTP binding"/>
    <property type="evidence" value="ECO:0007669"/>
    <property type="project" value="UniProtKB-KW"/>
</dbReference>
<dbReference type="CDD" id="cd01876">
    <property type="entry name" value="YihA_EngB"/>
    <property type="match status" value="1"/>
</dbReference>
<dbReference type="Gene3D" id="3.40.50.300">
    <property type="entry name" value="P-loop containing nucleotide triphosphate hydrolases"/>
    <property type="match status" value="1"/>
</dbReference>
<organism evidence="6">
    <name type="scientific">Coccolithus braarudii</name>
    <dbReference type="NCBI Taxonomy" id="221442"/>
    <lineage>
        <taxon>Eukaryota</taxon>
        <taxon>Haptista</taxon>
        <taxon>Haptophyta</taxon>
        <taxon>Prymnesiophyceae</taxon>
        <taxon>Coccolithales</taxon>
        <taxon>Coccolithaceae</taxon>
        <taxon>Coccolithus</taxon>
    </lineage>
</organism>
<keyword evidence="4" id="KW-0342">GTP-binding</keyword>
<name>A0A7S0Q3G0_9EUKA</name>
<dbReference type="PANTHER" id="PTHR11649">
    <property type="entry name" value="MSS1/TRME-RELATED GTP-BINDING PROTEIN"/>
    <property type="match status" value="1"/>
</dbReference>
<dbReference type="SUPFAM" id="SSF52540">
    <property type="entry name" value="P-loop containing nucleoside triphosphate hydrolases"/>
    <property type="match status" value="1"/>
</dbReference>
<evidence type="ECO:0000259" key="5">
    <source>
        <dbReference type="PROSITE" id="PS51706"/>
    </source>
</evidence>
<keyword evidence="3" id="KW-0460">Magnesium</keyword>
<dbReference type="Pfam" id="PF01926">
    <property type="entry name" value="MMR_HSR1"/>
    <property type="match status" value="1"/>
</dbReference>
<keyword evidence="2" id="KW-0547">Nucleotide-binding</keyword>
<dbReference type="EMBL" id="HBEY01031261">
    <property type="protein sequence ID" value="CAD8611478.1"/>
    <property type="molecule type" value="Transcribed_RNA"/>
</dbReference>
<dbReference type="InterPro" id="IPR006073">
    <property type="entry name" value="GTP-bd"/>
</dbReference>
<evidence type="ECO:0000313" key="6">
    <source>
        <dbReference type="EMBL" id="CAD8611478.1"/>
    </source>
</evidence>
<gene>
    <name evidence="6" type="ORF">CPEL01642_LOCUS14856</name>
</gene>
<keyword evidence="1" id="KW-0479">Metal-binding</keyword>
<dbReference type="PROSITE" id="PS51706">
    <property type="entry name" value="G_ENGB"/>
    <property type="match status" value="1"/>
</dbReference>
<evidence type="ECO:0000256" key="3">
    <source>
        <dbReference type="ARBA" id="ARBA00022842"/>
    </source>
</evidence>
<accession>A0A7S0Q3G0</accession>
<dbReference type="InterPro" id="IPR030393">
    <property type="entry name" value="G_ENGB_dom"/>
</dbReference>
<evidence type="ECO:0000256" key="1">
    <source>
        <dbReference type="ARBA" id="ARBA00022723"/>
    </source>
</evidence>
<sequence>MISCSRSRGGLHRVGSCASAVRRRSGRQRGTVGTACSSDEERERYANKLAAIGDDFDGNLLRDISQLGLGKRRGAYNLKSTSMRRRYACSASLVAAMLTEKDPLPALELSLPEVALAGRSNSGKSSLLNALCGVNPQYGSAPTSDTPGWTKSIHFFELTAPHALEYPLMLLVDLPGYGRTSSATLPRAKHTWARMTRKYLRGREPLLSVFILIECTVGVSADDHAFMQQLDEMKQAFNVVLTKADLLPPVQLAQSYFAVHAAISKYASYAGGDIPMCSSKNAAGIFELWTRMCIGLELTKDAHERT</sequence>
<proteinExistence type="predicted"/>
<dbReference type="AlphaFoldDB" id="A0A7S0Q3G0"/>
<feature type="domain" description="EngB-type G" evidence="5">
    <location>
        <begin position="110"/>
        <end position="298"/>
    </location>
</feature>
<evidence type="ECO:0000256" key="4">
    <source>
        <dbReference type="ARBA" id="ARBA00023134"/>
    </source>
</evidence>
<evidence type="ECO:0000256" key="2">
    <source>
        <dbReference type="ARBA" id="ARBA00022741"/>
    </source>
</evidence>
<dbReference type="GO" id="GO:0046872">
    <property type="term" value="F:metal ion binding"/>
    <property type="evidence" value="ECO:0007669"/>
    <property type="project" value="UniProtKB-KW"/>
</dbReference>
<reference evidence="6" key="1">
    <citation type="submission" date="2021-01" db="EMBL/GenBank/DDBJ databases">
        <authorList>
            <person name="Corre E."/>
            <person name="Pelletier E."/>
            <person name="Niang G."/>
            <person name="Scheremetjew M."/>
            <person name="Finn R."/>
            <person name="Kale V."/>
            <person name="Holt S."/>
            <person name="Cochrane G."/>
            <person name="Meng A."/>
            <person name="Brown T."/>
            <person name="Cohen L."/>
        </authorList>
    </citation>
    <scope>NUCLEOTIDE SEQUENCE</scope>
    <source>
        <strain evidence="6">PLY182g</strain>
    </source>
</reference>